<dbReference type="Proteomes" id="UP000584867">
    <property type="component" value="Unassembled WGS sequence"/>
</dbReference>
<dbReference type="CDD" id="cd04702">
    <property type="entry name" value="ASRGL1_like"/>
    <property type="match status" value="1"/>
</dbReference>
<evidence type="ECO:0000256" key="10">
    <source>
        <dbReference type="PIRSR" id="PIRSR600246-2"/>
    </source>
</evidence>
<comment type="catalytic activity">
    <reaction evidence="1">
        <text>Cleavage of a beta-linked Asp residue from the N-terminus of a polypeptide.</text>
        <dbReference type="EC" id="3.4.19.5"/>
    </reaction>
</comment>
<dbReference type="Gene3D" id="3.60.20.30">
    <property type="entry name" value="(Glycosyl)asparaginase"/>
    <property type="match status" value="1"/>
</dbReference>
<evidence type="ECO:0000313" key="12">
    <source>
        <dbReference type="EMBL" id="MBB5065141.1"/>
    </source>
</evidence>
<dbReference type="GO" id="GO:0004067">
    <property type="term" value="F:asparaginase activity"/>
    <property type="evidence" value="ECO:0007669"/>
    <property type="project" value="UniProtKB-EC"/>
</dbReference>
<keyword evidence="6" id="KW-0068">Autocatalytic cleavage</keyword>
<dbReference type="AlphaFoldDB" id="A0A7W7ZTS4"/>
<feature type="binding site" evidence="10">
    <location>
        <begin position="251"/>
        <end position="254"/>
    </location>
    <ligand>
        <name>substrate</name>
    </ligand>
</feature>
<evidence type="ECO:0000256" key="4">
    <source>
        <dbReference type="ARBA" id="ARBA00022670"/>
    </source>
</evidence>
<evidence type="ECO:0000256" key="7">
    <source>
        <dbReference type="ARBA" id="ARBA00049366"/>
    </source>
</evidence>
<feature type="site" description="Cleavage; by autolysis" evidence="11">
    <location>
        <begin position="199"/>
        <end position="200"/>
    </location>
</feature>
<protein>
    <recommendedName>
        <fullName evidence="8">Isoaspartyl peptidase</fullName>
        <ecNumber evidence="2">3.4.19.5</ecNumber>
        <ecNumber evidence="3">3.5.1.1</ecNumber>
    </recommendedName>
</protein>
<evidence type="ECO:0000256" key="5">
    <source>
        <dbReference type="ARBA" id="ARBA00022801"/>
    </source>
</evidence>
<evidence type="ECO:0000256" key="3">
    <source>
        <dbReference type="ARBA" id="ARBA00012920"/>
    </source>
</evidence>
<feature type="active site" description="Nucleophile" evidence="9">
    <location>
        <position position="200"/>
    </location>
</feature>
<proteinExistence type="predicted"/>
<evidence type="ECO:0000313" key="13">
    <source>
        <dbReference type="Proteomes" id="UP000584867"/>
    </source>
</evidence>
<dbReference type="PANTHER" id="PTHR10188">
    <property type="entry name" value="L-ASPARAGINASE"/>
    <property type="match status" value="1"/>
</dbReference>
<comment type="catalytic activity">
    <reaction evidence="7">
        <text>L-asparagine + H2O = L-aspartate + NH4(+)</text>
        <dbReference type="Rhea" id="RHEA:21016"/>
        <dbReference type="ChEBI" id="CHEBI:15377"/>
        <dbReference type="ChEBI" id="CHEBI:28938"/>
        <dbReference type="ChEBI" id="CHEBI:29991"/>
        <dbReference type="ChEBI" id="CHEBI:58048"/>
        <dbReference type="EC" id="3.5.1.1"/>
    </reaction>
</comment>
<evidence type="ECO:0000256" key="2">
    <source>
        <dbReference type="ARBA" id="ARBA00012879"/>
    </source>
</evidence>
<name>A0A7W7ZTS4_9BACT</name>
<dbReference type="RefSeq" id="WP_184257585.1">
    <property type="nucleotide sequence ID" value="NZ_JACHIO010000014.1"/>
</dbReference>
<dbReference type="SUPFAM" id="SSF56235">
    <property type="entry name" value="N-terminal nucleophile aminohydrolases (Ntn hydrolases)"/>
    <property type="match status" value="1"/>
</dbReference>
<reference evidence="12 13" key="1">
    <citation type="submission" date="2020-08" db="EMBL/GenBank/DDBJ databases">
        <title>Genomic Encyclopedia of Type Strains, Phase IV (KMG-V): Genome sequencing to study the core and pangenomes of soil and plant-associated prokaryotes.</title>
        <authorList>
            <person name="Whitman W."/>
        </authorList>
    </citation>
    <scope>NUCLEOTIDE SEQUENCE [LARGE SCALE GENOMIC DNA]</scope>
    <source>
        <strain evidence="12 13">X5P3</strain>
    </source>
</reference>
<dbReference type="GO" id="GO:0008798">
    <property type="term" value="F:beta-aspartyl-peptidase activity"/>
    <property type="evidence" value="ECO:0007669"/>
    <property type="project" value="UniProtKB-EC"/>
</dbReference>
<dbReference type="InterPro" id="IPR033844">
    <property type="entry name" value="ASRGL1_meta"/>
</dbReference>
<evidence type="ECO:0000256" key="8">
    <source>
        <dbReference type="ARBA" id="ARBA00069124"/>
    </source>
</evidence>
<dbReference type="EMBL" id="JACHIO010000014">
    <property type="protein sequence ID" value="MBB5065141.1"/>
    <property type="molecule type" value="Genomic_DNA"/>
</dbReference>
<gene>
    <name evidence="12" type="ORF">HDF15_003504</name>
</gene>
<evidence type="ECO:0000256" key="11">
    <source>
        <dbReference type="PIRSR" id="PIRSR600246-3"/>
    </source>
</evidence>
<accession>A0A7W7ZTS4</accession>
<keyword evidence="5 12" id="KW-0378">Hydrolase</keyword>
<sequence>MTKRSPILLIHGGAWAMPDDAIAAHENGIRHALRAGWDALARGGSSVDAVEAAVTIMEDDDTFDAGRGSFLTRDGRVQLDALLMNGANLRTGGVACVERLRNPIQAARLVLDQSPHVYFVGTGAERFATQHGMRLVDNTELIVPRERERLMAFQRAEAAGGRDTTFSGEAAVDTDAMTAAIRTLPEEFQVTDPTLHSHDTVGAVAIDADGNLAAGTSTGGTLSKAPGRVGDSSLIGCGCYADNESAAVSLTGWGEPIMKLVLGKWAVDRVAAGSPPQQAATDAIAYLYKRLGGHGGIILMGPDGSVGLAHNTPRMAWGLATSEGHQLGVTRNG</sequence>
<dbReference type="InterPro" id="IPR029055">
    <property type="entry name" value="Ntn_hydrolases_N"/>
</dbReference>
<dbReference type="GO" id="GO:0005737">
    <property type="term" value="C:cytoplasm"/>
    <property type="evidence" value="ECO:0007669"/>
    <property type="project" value="TreeGrafter"/>
</dbReference>
<dbReference type="Pfam" id="PF01112">
    <property type="entry name" value="Asparaginase_2"/>
    <property type="match status" value="1"/>
</dbReference>
<dbReference type="EC" id="3.4.19.5" evidence="2"/>
<dbReference type="EC" id="3.5.1.1" evidence="3"/>
<evidence type="ECO:0000256" key="1">
    <source>
        <dbReference type="ARBA" id="ARBA00000306"/>
    </source>
</evidence>
<feature type="binding site" evidence="10">
    <location>
        <begin position="228"/>
        <end position="231"/>
    </location>
    <ligand>
        <name>substrate</name>
    </ligand>
</feature>
<comment type="caution">
    <text evidence="12">The sequence shown here is derived from an EMBL/GenBank/DDBJ whole genome shotgun (WGS) entry which is preliminary data.</text>
</comment>
<dbReference type="PANTHER" id="PTHR10188:SF6">
    <property type="entry name" value="N(4)-(BETA-N-ACETYLGLUCOSAMINYL)-L-ASPARAGINASE"/>
    <property type="match status" value="1"/>
</dbReference>
<keyword evidence="4" id="KW-0645">Protease</keyword>
<dbReference type="InterPro" id="IPR000246">
    <property type="entry name" value="Peptidase_T2"/>
</dbReference>
<evidence type="ECO:0000256" key="6">
    <source>
        <dbReference type="ARBA" id="ARBA00022813"/>
    </source>
</evidence>
<dbReference type="GO" id="GO:0006508">
    <property type="term" value="P:proteolysis"/>
    <property type="evidence" value="ECO:0007669"/>
    <property type="project" value="UniProtKB-KW"/>
</dbReference>
<dbReference type="FunFam" id="3.60.20.30:FF:000001">
    <property type="entry name" value="Isoaspartyl peptidase/L-asparaginase"/>
    <property type="match status" value="1"/>
</dbReference>
<organism evidence="12 13">
    <name type="scientific">Granulicella mallensis</name>
    <dbReference type="NCBI Taxonomy" id="940614"/>
    <lineage>
        <taxon>Bacteria</taxon>
        <taxon>Pseudomonadati</taxon>
        <taxon>Acidobacteriota</taxon>
        <taxon>Terriglobia</taxon>
        <taxon>Terriglobales</taxon>
        <taxon>Acidobacteriaceae</taxon>
        <taxon>Granulicella</taxon>
    </lineage>
</organism>
<evidence type="ECO:0000256" key="9">
    <source>
        <dbReference type="PIRSR" id="PIRSR600246-1"/>
    </source>
</evidence>